<keyword evidence="4" id="KW-1185">Reference proteome</keyword>
<comment type="caution">
    <text evidence="3">The sequence shown here is derived from an EMBL/GenBank/DDBJ whole genome shotgun (WGS) entry which is preliminary data.</text>
</comment>
<reference evidence="3" key="1">
    <citation type="submission" date="2021-12" db="EMBL/GenBank/DDBJ databases">
        <authorList>
            <person name="Rodrigo-Torres L."/>
            <person name="Arahal R. D."/>
            <person name="Lucena T."/>
        </authorList>
    </citation>
    <scope>NUCLEOTIDE SEQUENCE</scope>
    <source>
        <strain evidence="3">CECT 8267</strain>
    </source>
</reference>
<gene>
    <name evidence="3" type="ORF">SIN8267_01111</name>
</gene>
<organism evidence="3 4">
    <name type="scientific">Sinobacterium norvegicum</name>
    <dbReference type="NCBI Taxonomy" id="1641715"/>
    <lineage>
        <taxon>Bacteria</taxon>
        <taxon>Pseudomonadati</taxon>
        <taxon>Pseudomonadota</taxon>
        <taxon>Gammaproteobacteria</taxon>
        <taxon>Cellvibrionales</taxon>
        <taxon>Spongiibacteraceae</taxon>
        <taxon>Sinobacterium</taxon>
    </lineage>
</organism>
<dbReference type="Pfam" id="PF13577">
    <property type="entry name" value="SnoaL_4"/>
    <property type="match status" value="1"/>
</dbReference>
<protein>
    <recommendedName>
        <fullName evidence="2">SnoaL-like domain-containing protein</fullName>
    </recommendedName>
</protein>
<feature type="region of interest" description="Disordered" evidence="1">
    <location>
        <begin position="166"/>
        <end position="189"/>
    </location>
</feature>
<dbReference type="InterPro" id="IPR037401">
    <property type="entry name" value="SnoaL-like"/>
</dbReference>
<dbReference type="Gene3D" id="3.10.450.50">
    <property type="match status" value="1"/>
</dbReference>
<sequence length="189" mass="21270">MIFPGLNLTDGNDREGNVGSLTSAEQIAHRQAILDTLYTHSRGLDRVDAELIKSTYWPEAVVDYGAYKGAAYPFAELIGPALSSQYELTQHVLGQTLIDLQGSMARTETYVQARHLLIAAQEELSFSGRYLDTLELRGDEWRIIQRQVVMDWSRCHAVTDQRDSEAFGQLSKGHNTADDPSYPFFKENQ</sequence>
<dbReference type="SUPFAM" id="SSF54427">
    <property type="entry name" value="NTF2-like"/>
    <property type="match status" value="1"/>
</dbReference>
<proteinExistence type="predicted"/>
<dbReference type="Proteomes" id="UP000838100">
    <property type="component" value="Unassembled WGS sequence"/>
</dbReference>
<accession>A0ABM9ACW9</accession>
<evidence type="ECO:0000259" key="2">
    <source>
        <dbReference type="Pfam" id="PF13577"/>
    </source>
</evidence>
<dbReference type="EMBL" id="CAKLPX010000001">
    <property type="protein sequence ID" value="CAH0991010.1"/>
    <property type="molecule type" value="Genomic_DNA"/>
</dbReference>
<evidence type="ECO:0000313" key="3">
    <source>
        <dbReference type="EMBL" id="CAH0991010.1"/>
    </source>
</evidence>
<dbReference type="InterPro" id="IPR032710">
    <property type="entry name" value="NTF2-like_dom_sf"/>
</dbReference>
<name>A0ABM9ACW9_9GAMM</name>
<evidence type="ECO:0000256" key="1">
    <source>
        <dbReference type="SAM" id="MobiDB-lite"/>
    </source>
</evidence>
<feature type="domain" description="SnoaL-like" evidence="2">
    <location>
        <begin position="26"/>
        <end position="146"/>
    </location>
</feature>
<evidence type="ECO:0000313" key="4">
    <source>
        <dbReference type="Proteomes" id="UP000838100"/>
    </source>
</evidence>